<dbReference type="Proteomes" id="UP001589862">
    <property type="component" value="Unassembled WGS sequence"/>
</dbReference>
<feature type="transmembrane region" description="Helical" evidence="9">
    <location>
        <begin position="292"/>
        <end position="313"/>
    </location>
</feature>
<feature type="transmembrane region" description="Helical" evidence="9">
    <location>
        <begin position="88"/>
        <end position="108"/>
    </location>
</feature>
<evidence type="ECO:0000313" key="10">
    <source>
        <dbReference type="EMBL" id="MFC0582597.1"/>
    </source>
</evidence>
<reference evidence="10 11" key="1">
    <citation type="submission" date="2024-09" db="EMBL/GenBank/DDBJ databases">
        <authorList>
            <person name="Sun Q."/>
            <person name="Mori K."/>
        </authorList>
    </citation>
    <scope>NUCLEOTIDE SEQUENCE [LARGE SCALE GENOMIC DNA]</scope>
    <source>
        <strain evidence="10 11">NCAIM B.02604</strain>
    </source>
</reference>
<evidence type="ECO:0000256" key="3">
    <source>
        <dbReference type="ARBA" id="ARBA00022448"/>
    </source>
</evidence>
<protein>
    <submittedName>
        <fullName evidence="10">AI-2E family transporter</fullName>
    </submittedName>
</protein>
<evidence type="ECO:0000256" key="5">
    <source>
        <dbReference type="ARBA" id="ARBA00022692"/>
    </source>
</evidence>
<dbReference type="EMBL" id="JBHLUB010000031">
    <property type="protein sequence ID" value="MFC0582597.1"/>
    <property type="molecule type" value="Genomic_DNA"/>
</dbReference>
<comment type="caution">
    <text evidence="10">The sequence shown here is derived from an EMBL/GenBank/DDBJ whole genome shotgun (WGS) entry which is preliminary data.</text>
</comment>
<keyword evidence="7 9" id="KW-0472">Membrane</keyword>
<dbReference type="PANTHER" id="PTHR21716:SF53">
    <property type="entry name" value="PERMEASE PERM-RELATED"/>
    <property type="match status" value="1"/>
</dbReference>
<evidence type="ECO:0000256" key="4">
    <source>
        <dbReference type="ARBA" id="ARBA00022475"/>
    </source>
</evidence>
<keyword evidence="5 9" id="KW-0812">Transmembrane</keyword>
<feature type="transmembrane region" description="Helical" evidence="9">
    <location>
        <begin position="144"/>
        <end position="169"/>
    </location>
</feature>
<evidence type="ECO:0000256" key="1">
    <source>
        <dbReference type="ARBA" id="ARBA00004651"/>
    </source>
</evidence>
<keyword evidence="11" id="KW-1185">Reference proteome</keyword>
<feature type="region of interest" description="Disordered" evidence="8">
    <location>
        <begin position="1"/>
        <end position="39"/>
    </location>
</feature>
<gene>
    <name evidence="10" type="ORF">ACFFFR_09435</name>
</gene>
<feature type="compositionally biased region" description="Low complexity" evidence="8">
    <location>
        <begin position="28"/>
        <end position="37"/>
    </location>
</feature>
<sequence length="426" mass="46196">MDQHTPPHEQHRRDEEESASATQPPASPGAAEPAAPRGRLRRLVRTVTGTLPKPQPRLRFDVPPMTPEDQLVVIEAKENDESILQRPLWAGFMATVGVGIALGVFFIVTSTQELLIWILAALFIALGLDPIVRWFERRGKPRALGVAVAVLALLAIFGGFIGTLIPTIVDQTSQLVRNIPGWVEDFIHSPLFQDLDSQFQVRDRVQEEVNKFFANPEAVTQVFGGLFGFGTAIFQSGFSALIIFVLTLYFLSSLPTMKSWLYRLGPASNRARVRALSDQITSSVGNYVMGQAFVALINAIVAFTAMSIAGVPYSVLLSFVVLLLAFIPLVGALTAGVFVTVIALTAGWQTALIFAAIYFVYLQVEAYFVSPRIMQRAVAVPGSVAVIAVIAGGSLLGVLGALMAIPMAAGVMILLKEVWLPRQDAR</sequence>
<feature type="compositionally biased region" description="Basic and acidic residues" evidence="8">
    <location>
        <begin position="1"/>
        <end position="15"/>
    </location>
</feature>
<name>A0ABV6PBV3_9MICC</name>
<evidence type="ECO:0000256" key="9">
    <source>
        <dbReference type="SAM" id="Phobius"/>
    </source>
</evidence>
<evidence type="ECO:0000256" key="2">
    <source>
        <dbReference type="ARBA" id="ARBA00009773"/>
    </source>
</evidence>
<feature type="transmembrane region" description="Helical" evidence="9">
    <location>
        <begin position="114"/>
        <end position="132"/>
    </location>
</feature>
<dbReference type="RefSeq" id="WP_377459878.1">
    <property type="nucleotide sequence ID" value="NZ_JBHLUB010000031.1"/>
</dbReference>
<evidence type="ECO:0000256" key="8">
    <source>
        <dbReference type="SAM" id="MobiDB-lite"/>
    </source>
</evidence>
<comment type="subcellular location">
    <subcellularLocation>
        <location evidence="1">Cell membrane</location>
        <topology evidence="1">Multi-pass membrane protein</topology>
    </subcellularLocation>
</comment>
<dbReference type="PANTHER" id="PTHR21716">
    <property type="entry name" value="TRANSMEMBRANE PROTEIN"/>
    <property type="match status" value="1"/>
</dbReference>
<feature type="transmembrane region" description="Helical" evidence="9">
    <location>
        <begin position="351"/>
        <end position="370"/>
    </location>
</feature>
<organism evidence="10 11">
    <name type="scientific">Micrococcoides hystricis</name>
    <dbReference type="NCBI Taxonomy" id="1572761"/>
    <lineage>
        <taxon>Bacteria</taxon>
        <taxon>Bacillati</taxon>
        <taxon>Actinomycetota</taxon>
        <taxon>Actinomycetes</taxon>
        <taxon>Micrococcales</taxon>
        <taxon>Micrococcaceae</taxon>
        <taxon>Micrococcoides</taxon>
    </lineage>
</organism>
<dbReference type="Pfam" id="PF01594">
    <property type="entry name" value="AI-2E_transport"/>
    <property type="match status" value="1"/>
</dbReference>
<feature type="transmembrane region" description="Helical" evidence="9">
    <location>
        <begin position="382"/>
        <end position="415"/>
    </location>
</feature>
<keyword evidence="3" id="KW-0813">Transport</keyword>
<evidence type="ECO:0000256" key="7">
    <source>
        <dbReference type="ARBA" id="ARBA00023136"/>
    </source>
</evidence>
<keyword evidence="4" id="KW-1003">Cell membrane</keyword>
<dbReference type="InterPro" id="IPR002549">
    <property type="entry name" value="AI-2E-like"/>
</dbReference>
<evidence type="ECO:0000256" key="6">
    <source>
        <dbReference type="ARBA" id="ARBA00022989"/>
    </source>
</evidence>
<feature type="transmembrane region" description="Helical" evidence="9">
    <location>
        <begin position="226"/>
        <end position="251"/>
    </location>
</feature>
<evidence type="ECO:0000313" key="11">
    <source>
        <dbReference type="Proteomes" id="UP001589862"/>
    </source>
</evidence>
<keyword evidence="6 9" id="KW-1133">Transmembrane helix</keyword>
<proteinExistence type="inferred from homology"/>
<feature type="transmembrane region" description="Helical" evidence="9">
    <location>
        <begin position="319"/>
        <end position="344"/>
    </location>
</feature>
<accession>A0ABV6PBV3</accession>
<comment type="similarity">
    <text evidence="2">Belongs to the autoinducer-2 exporter (AI-2E) (TC 2.A.86) family.</text>
</comment>